<comment type="caution">
    <text evidence="2">The sequence shown here is derived from an EMBL/GenBank/DDBJ whole genome shotgun (WGS) entry which is preliminary data.</text>
</comment>
<feature type="compositionally biased region" description="Basic and acidic residues" evidence="1">
    <location>
        <begin position="36"/>
        <end position="45"/>
    </location>
</feature>
<evidence type="ECO:0000313" key="2">
    <source>
        <dbReference type="EMBL" id="GIY86601.1"/>
    </source>
</evidence>
<keyword evidence="3" id="KW-1185">Reference proteome</keyword>
<feature type="region of interest" description="Disordered" evidence="1">
    <location>
        <begin position="36"/>
        <end position="66"/>
    </location>
</feature>
<dbReference type="Proteomes" id="UP001054945">
    <property type="component" value="Unassembled WGS sequence"/>
</dbReference>
<proteinExistence type="predicted"/>
<name>A0AAV4WUK0_CAEEX</name>
<dbReference type="EMBL" id="BPLR01016819">
    <property type="protein sequence ID" value="GIY86601.1"/>
    <property type="molecule type" value="Genomic_DNA"/>
</dbReference>
<organism evidence="2 3">
    <name type="scientific">Caerostris extrusa</name>
    <name type="common">Bark spider</name>
    <name type="synonym">Caerostris bankana</name>
    <dbReference type="NCBI Taxonomy" id="172846"/>
    <lineage>
        <taxon>Eukaryota</taxon>
        <taxon>Metazoa</taxon>
        <taxon>Ecdysozoa</taxon>
        <taxon>Arthropoda</taxon>
        <taxon>Chelicerata</taxon>
        <taxon>Arachnida</taxon>
        <taxon>Araneae</taxon>
        <taxon>Araneomorphae</taxon>
        <taxon>Entelegynae</taxon>
        <taxon>Araneoidea</taxon>
        <taxon>Araneidae</taxon>
        <taxon>Caerostris</taxon>
    </lineage>
</organism>
<protein>
    <submittedName>
        <fullName evidence="2">Uncharacterized protein</fullName>
    </submittedName>
</protein>
<accession>A0AAV4WUK0</accession>
<gene>
    <name evidence="2" type="ORF">CEXT_509281</name>
</gene>
<dbReference type="AlphaFoldDB" id="A0AAV4WUK0"/>
<reference evidence="2 3" key="1">
    <citation type="submission" date="2021-06" db="EMBL/GenBank/DDBJ databases">
        <title>Caerostris extrusa draft genome.</title>
        <authorList>
            <person name="Kono N."/>
            <person name="Arakawa K."/>
        </authorList>
    </citation>
    <scope>NUCLEOTIDE SEQUENCE [LARGE SCALE GENOMIC DNA]</scope>
</reference>
<evidence type="ECO:0000313" key="3">
    <source>
        <dbReference type="Proteomes" id="UP001054945"/>
    </source>
</evidence>
<evidence type="ECO:0000256" key="1">
    <source>
        <dbReference type="SAM" id="MobiDB-lite"/>
    </source>
</evidence>
<sequence length="124" mass="14487">MFRTMWVGEWIDGGMDGRMDGWKILCSLSGKRSIREEGEVDEGNRNSRVATSKGLDSRNVSRRKMTPHRSRLKKYFISEKMQKQDNFHYAVCQFNFDMAFKKGQCGVEEFKFSQSGKRRMLSVV</sequence>